<reference evidence="5 6" key="1">
    <citation type="journal article" date="2014" name="BMC Genomics">
        <title>The complete genome sequences of poxviruses isolated from a penguin and a pigeon in South Africa and comparison to other sequenced avipoxviruses.</title>
        <authorList>
            <person name="Offerman K."/>
            <person name="Carulei O."/>
            <person name="van der Walt A.P."/>
            <person name="Douglass N."/>
            <person name="Williamson A.L."/>
        </authorList>
    </citation>
    <scope>NUCLEOTIDE SEQUENCE [LARGE SCALE GENOMIC DNA]</scope>
    <source>
        <strain evidence="5">FeP2</strain>
    </source>
</reference>
<dbReference type="PROSITE" id="PS50297">
    <property type="entry name" value="ANK_REP_REGION"/>
    <property type="match status" value="2"/>
</dbReference>
<protein>
    <submittedName>
        <fullName evidence="5">Ankyrin repeat protein</fullName>
    </submittedName>
</protein>
<dbReference type="KEGG" id="vg:19737960"/>
<dbReference type="Pfam" id="PF09372">
    <property type="entry name" value="PRANC"/>
    <property type="match status" value="1"/>
</dbReference>
<evidence type="ECO:0000256" key="1">
    <source>
        <dbReference type="ARBA" id="ARBA00022737"/>
    </source>
</evidence>
<feature type="domain" description="PRANC" evidence="4">
    <location>
        <begin position="264"/>
        <end position="356"/>
    </location>
</feature>
<keyword evidence="2 3" id="KW-0040">ANK repeat</keyword>
<dbReference type="Gene3D" id="1.25.40.20">
    <property type="entry name" value="Ankyrin repeat-containing domain"/>
    <property type="match status" value="1"/>
</dbReference>
<feature type="repeat" description="ANK" evidence="3">
    <location>
        <begin position="58"/>
        <end position="90"/>
    </location>
</feature>
<evidence type="ECO:0000256" key="2">
    <source>
        <dbReference type="ARBA" id="ARBA00023043"/>
    </source>
</evidence>
<dbReference type="SUPFAM" id="SSF48403">
    <property type="entry name" value="Ankyrin repeat"/>
    <property type="match status" value="1"/>
</dbReference>
<name>A0A068EEX1_9POXV</name>
<dbReference type="Pfam" id="PF13857">
    <property type="entry name" value="Ank_5"/>
    <property type="match status" value="1"/>
</dbReference>
<dbReference type="Proteomes" id="UP000101521">
    <property type="component" value="Segment"/>
</dbReference>
<evidence type="ECO:0000256" key="3">
    <source>
        <dbReference type="PROSITE-ProRule" id="PRU00023"/>
    </source>
</evidence>
<dbReference type="SMART" id="SM00248">
    <property type="entry name" value="ANK"/>
    <property type="match status" value="5"/>
</dbReference>
<dbReference type="PANTHER" id="PTHR24171">
    <property type="entry name" value="ANKYRIN REPEAT DOMAIN-CONTAINING PROTEIN 39-RELATED"/>
    <property type="match status" value="1"/>
</dbReference>
<accession>A0A068EEX1</accession>
<evidence type="ECO:0000313" key="5">
    <source>
        <dbReference type="EMBL" id="AID46726.1"/>
    </source>
</evidence>
<dbReference type="InterPro" id="IPR036770">
    <property type="entry name" value="Ankyrin_rpt-contain_sf"/>
</dbReference>
<gene>
    <name evidence="5" type="ORF">fep_232</name>
</gene>
<dbReference type="RefSeq" id="YP_009046450.1">
    <property type="nucleotide sequence ID" value="NC_024447.1"/>
</dbReference>
<keyword evidence="1" id="KW-0677">Repeat</keyword>
<feature type="repeat" description="ANK" evidence="3">
    <location>
        <begin position="91"/>
        <end position="123"/>
    </location>
</feature>
<dbReference type="InterPro" id="IPR018272">
    <property type="entry name" value="PRANC_domain"/>
</dbReference>
<sequence length="361" mass="42392">MSDNTLLLHTIMILDLEPNYNECRYCVRMLFNAVKFNNIRLVMHLLNNGVDPNFYDEYMRSPIHYAVEKGNIEMVKALLEHKADPNIFDDNFDYPITTAIIENKVEIVKVLLQYGADKTMINEFDLLHDAIKNKHIDMAKILIDNGVDLMMKDDDQYTPLHYVMLDNDTSVIYTLLNYIFKVKGYNVLDNIVHVILCNHDLYKETTLELLISYYMIIPYLYSDIDLSDTYNNNIEVLLNSKYLSDIKNKCENEIDIMKNTIVCDDITIIDLCIGYDTNSIARNSVNLKRFTDTKLKIYRYYIEPIVEIGTCRRKLLYNAINSMNEYCRSESNDIANWSCLPFEIKYKILENIKDNETLRKI</sequence>
<dbReference type="Pfam" id="PF12796">
    <property type="entry name" value="Ank_2"/>
    <property type="match status" value="1"/>
</dbReference>
<organism evidence="5 6">
    <name type="scientific">Pigeonpox virus</name>
    <dbReference type="NCBI Taxonomy" id="10264"/>
    <lineage>
        <taxon>Viruses</taxon>
        <taxon>Varidnaviria</taxon>
        <taxon>Bamfordvirae</taxon>
        <taxon>Nucleocytoviricota</taxon>
        <taxon>Pokkesviricetes</taxon>
        <taxon>Chitovirales</taxon>
        <taxon>Poxviridae</taxon>
        <taxon>Chordopoxvirinae</taxon>
        <taxon>Avipoxvirus</taxon>
        <taxon>Avipoxvirus pigeonpox</taxon>
    </lineage>
</organism>
<evidence type="ECO:0000259" key="4">
    <source>
        <dbReference type="Pfam" id="PF09372"/>
    </source>
</evidence>
<evidence type="ECO:0000313" key="6">
    <source>
        <dbReference type="Proteomes" id="UP000101521"/>
    </source>
</evidence>
<keyword evidence="6" id="KW-1185">Reference proteome</keyword>
<dbReference type="EMBL" id="KJ801920">
    <property type="protein sequence ID" value="AID46726.1"/>
    <property type="molecule type" value="Genomic_DNA"/>
</dbReference>
<dbReference type="InterPro" id="IPR002110">
    <property type="entry name" value="Ankyrin_rpt"/>
</dbReference>
<dbReference type="PROSITE" id="PS50088">
    <property type="entry name" value="ANK_REPEAT"/>
    <property type="match status" value="3"/>
</dbReference>
<proteinExistence type="predicted"/>
<feature type="repeat" description="ANK" evidence="3">
    <location>
        <begin position="122"/>
        <end position="154"/>
    </location>
</feature>
<dbReference type="GeneID" id="19737960"/>